<dbReference type="PROSITE" id="PS51257">
    <property type="entry name" value="PROKAR_LIPOPROTEIN"/>
    <property type="match status" value="1"/>
</dbReference>
<organism evidence="2 3">
    <name type="scientific">Brevundimonas goettingensis</name>
    <dbReference type="NCBI Taxonomy" id="2774190"/>
    <lineage>
        <taxon>Bacteria</taxon>
        <taxon>Pseudomonadati</taxon>
        <taxon>Pseudomonadota</taxon>
        <taxon>Alphaproteobacteria</taxon>
        <taxon>Caulobacterales</taxon>
        <taxon>Caulobacteraceae</taxon>
        <taxon>Brevundimonas</taxon>
    </lineage>
</organism>
<feature type="region of interest" description="Disordered" evidence="1">
    <location>
        <begin position="30"/>
        <end position="64"/>
    </location>
</feature>
<evidence type="ECO:0000313" key="2">
    <source>
        <dbReference type="EMBL" id="QTC91855.1"/>
    </source>
</evidence>
<proteinExistence type="predicted"/>
<sequence>MTQRRLAALAKLSITVVVAAATLAGCADYGRRHHSGRYSPPSQPWVAGPSSPPAPLPPPPRPKL</sequence>
<name>A0A975GYQ9_9CAUL</name>
<dbReference type="KEGG" id="bgoe:IFJ75_02685"/>
<reference evidence="2" key="1">
    <citation type="submission" date="2020-09" db="EMBL/GenBank/DDBJ databases">
        <title>Brevundimonas sp. LVF2 isolated from a puddle in Goettingen, Germany.</title>
        <authorList>
            <person name="Friedrich I."/>
            <person name="Klassen A."/>
            <person name="Hannes N."/>
            <person name="Schneider D."/>
            <person name="Hertel R."/>
            <person name="Daniel R."/>
        </authorList>
    </citation>
    <scope>NUCLEOTIDE SEQUENCE</scope>
    <source>
        <strain evidence="2">LVF2</strain>
    </source>
</reference>
<dbReference type="AlphaFoldDB" id="A0A975GYQ9"/>
<feature type="compositionally biased region" description="Pro residues" evidence="1">
    <location>
        <begin position="50"/>
        <end position="64"/>
    </location>
</feature>
<keyword evidence="3" id="KW-1185">Reference proteome</keyword>
<gene>
    <name evidence="2" type="ORF">IFJ75_02685</name>
</gene>
<evidence type="ECO:0008006" key="4">
    <source>
        <dbReference type="Google" id="ProtNLM"/>
    </source>
</evidence>
<evidence type="ECO:0000256" key="1">
    <source>
        <dbReference type="SAM" id="MobiDB-lite"/>
    </source>
</evidence>
<protein>
    <recommendedName>
        <fullName evidence="4">Lipoprotein</fullName>
    </recommendedName>
</protein>
<dbReference type="Proteomes" id="UP000663918">
    <property type="component" value="Chromosome"/>
</dbReference>
<dbReference type="RefSeq" id="WP_207871030.1">
    <property type="nucleotide sequence ID" value="NZ_CP062222.1"/>
</dbReference>
<accession>A0A975GYQ9</accession>
<dbReference type="EMBL" id="CP062222">
    <property type="protein sequence ID" value="QTC91855.1"/>
    <property type="molecule type" value="Genomic_DNA"/>
</dbReference>
<evidence type="ECO:0000313" key="3">
    <source>
        <dbReference type="Proteomes" id="UP000663918"/>
    </source>
</evidence>